<accession>A9FUB6</accession>
<organism evidence="2 3">
    <name type="scientific">Sorangium cellulosum (strain So ce56)</name>
    <name type="common">Polyangium cellulosum (strain So ce56)</name>
    <dbReference type="NCBI Taxonomy" id="448385"/>
    <lineage>
        <taxon>Bacteria</taxon>
        <taxon>Pseudomonadati</taxon>
        <taxon>Myxococcota</taxon>
        <taxon>Polyangia</taxon>
        <taxon>Polyangiales</taxon>
        <taxon>Polyangiaceae</taxon>
        <taxon>Sorangium</taxon>
    </lineage>
</organism>
<dbReference type="EMBL" id="AM746676">
    <property type="protein sequence ID" value="CAN98616.1"/>
    <property type="molecule type" value="Genomic_DNA"/>
</dbReference>
<dbReference type="KEGG" id="scl:sce8446"/>
<dbReference type="HOGENOM" id="CLU_1133015_0_0_7"/>
<evidence type="ECO:0000313" key="3">
    <source>
        <dbReference type="Proteomes" id="UP000002139"/>
    </source>
</evidence>
<reference evidence="2 3" key="1">
    <citation type="journal article" date="2007" name="Nat. Biotechnol.">
        <title>Complete genome sequence of the myxobacterium Sorangium cellulosum.</title>
        <authorList>
            <person name="Schneiker S."/>
            <person name="Perlova O."/>
            <person name="Kaiser O."/>
            <person name="Gerth K."/>
            <person name="Alici A."/>
            <person name="Altmeyer M.O."/>
            <person name="Bartels D."/>
            <person name="Bekel T."/>
            <person name="Beyer S."/>
            <person name="Bode E."/>
            <person name="Bode H.B."/>
            <person name="Bolten C.J."/>
            <person name="Choudhuri J.V."/>
            <person name="Doss S."/>
            <person name="Elnakady Y.A."/>
            <person name="Frank B."/>
            <person name="Gaigalat L."/>
            <person name="Goesmann A."/>
            <person name="Groeger C."/>
            <person name="Gross F."/>
            <person name="Jelsbak L."/>
            <person name="Jelsbak L."/>
            <person name="Kalinowski J."/>
            <person name="Kegler C."/>
            <person name="Knauber T."/>
            <person name="Konietzny S."/>
            <person name="Kopp M."/>
            <person name="Krause L."/>
            <person name="Krug D."/>
            <person name="Linke B."/>
            <person name="Mahmud T."/>
            <person name="Martinez-Arias R."/>
            <person name="McHardy A.C."/>
            <person name="Merai M."/>
            <person name="Meyer F."/>
            <person name="Mormann S."/>
            <person name="Munoz-Dorado J."/>
            <person name="Perez J."/>
            <person name="Pradella S."/>
            <person name="Rachid S."/>
            <person name="Raddatz G."/>
            <person name="Rosenau F."/>
            <person name="Rueckert C."/>
            <person name="Sasse F."/>
            <person name="Scharfe M."/>
            <person name="Schuster S.C."/>
            <person name="Suen G."/>
            <person name="Treuner-Lange A."/>
            <person name="Velicer G.J."/>
            <person name="Vorholter F.-J."/>
            <person name="Weissman K.J."/>
            <person name="Welch R.D."/>
            <person name="Wenzel S.C."/>
            <person name="Whitworth D.E."/>
            <person name="Wilhelm S."/>
            <person name="Wittmann C."/>
            <person name="Bloecker H."/>
            <person name="Puehler A."/>
            <person name="Mueller R."/>
        </authorList>
    </citation>
    <scope>NUCLEOTIDE SEQUENCE [LARGE SCALE GENOMIC DNA]</scope>
    <source>
        <strain evidence="3">So ce56</strain>
    </source>
</reference>
<name>A9FUB6_SORC5</name>
<gene>
    <name evidence="2" type="ordered locus">sce8446</name>
</gene>
<keyword evidence="3" id="KW-1185">Reference proteome</keyword>
<dbReference type="AlphaFoldDB" id="A9FUB6"/>
<sequence>MRRELECLRPMNGLAQMRTLAMGCIAASVLGLAACGDEGQTSSNAGGAGGQGGVGGAGGQGGVGGAGGQGGAGGAGGQGGAGGAGGGGSSACEPGVSGTATPVTIRFRNTGATELLVGDTQCISTWIVTSSSGAEAPRNLARPLCDDGTPICPADCLEAGYKPLPPQGELTFTWNGVIFESVDAMEAGCPAAQSGELCPSMCARPVDAAPGSYTLKAYAYDGSTPIEATVTFTYPELAEVEAVFP</sequence>
<dbReference type="Proteomes" id="UP000002139">
    <property type="component" value="Chromosome"/>
</dbReference>
<feature type="compositionally biased region" description="Gly residues" evidence="1">
    <location>
        <begin position="67"/>
        <end position="89"/>
    </location>
</feature>
<dbReference type="PROSITE" id="PS51257">
    <property type="entry name" value="PROKAR_LIPOPROTEIN"/>
    <property type="match status" value="1"/>
</dbReference>
<dbReference type="STRING" id="448385.sce8446"/>
<protein>
    <submittedName>
        <fullName evidence="2">Uncharacterized protein</fullName>
    </submittedName>
</protein>
<evidence type="ECO:0000313" key="2">
    <source>
        <dbReference type="EMBL" id="CAN98616.1"/>
    </source>
</evidence>
<evidence type="ECO:0000256" key="1">
    <source>
        <dbReference type="SAM" id="MobiDB-lite"/>
    </source>
</evidence>
<feature type="region of interest" description="Disordered" evidence="1">
    <location>
        <begin position="67"/>
        <end position="95"/>
    </location>
</feature>
<proteinExistence type="predicted"/>